<dbReference type="Gene3D" id="2.40.50.230">
    <property type="entry name" value="Gp5 N-terminal domain"/>
    <property type="match status" value="1"/>
</dbReference>
<dbReference type="InterPro" id="IPR037026">
    <property type="entry name" value="Vgr_OB-fold_dom_sf"/>
</dbReference>
<dbReference type="KEGG" id="salj:SMD11_0449"/>
<evidence type="ECO:0000313" key="3">
    <source>
        <dbReference type="Proteomes" id="UP000195755"/>
    </source>
</evidence>
<gene>
    <name evidence="2" type="ORF">SMD11_0449</name>
</gene>
<proteinExistence type="predicted"/>
<dbReference type="RefSeq" id="WP_087924782.1">
    <property type="nucleotide sequence ID" value="NZ_CP021744.1"/>
</dbReference>
<dbReference type="SUPFAM" id="SSF69255">
    <property type="entry name" value="gp5 N-terminal domain-like"/>
    <property type="match status" value="1"/>
</dbReference>
<dbReference type="Proteomes" id="UP000195755">
    <property type="component" value="Chromosome"/>
</dbReference>
<accession>A0A1Z2KVM2</accession>
<evidence type="ECO:0000313" key="2">
    <source>
        <dbReference type="EMBL" id="ARZ66115.1"/>
    </source>
</evidence>
<dbReference type="Pfam" id="PF04717">
    <property type="entry name" value="Phage_base_V"/>
    <property type="match status" value="1"/>
</dbReference>
<organism evidence="2 3">
    <name type="scientific">Streptomyces albireticuli</name>
    <dbReference type="NCBI Taxonomy" id="1940"/>
    <lineage>
        <taxon>Bacteria</taxon>
        <taxon>Bacillati</taxon>
        <taxon>Actinomycetota</taxon>
        <taxon>Actinomycetes</taxon>
        <taxon>Kitasatosporales</taxon>
        <taxon>Streptomycetaceae</taxon>
        <taxon>Streptomyces</taxon>
    </lineage>
</organism>
<feature type="domain" description="Gp5/Type VI secretion system Vgr protein OB-fold" evidence="1">
    <location>
        <begin position="12"/>
        <end position="86"/>
    </location>
</feature>
<sequence>MATEPTRYLGKYRGTVVNNTDPERRGRITALVTDVLGDKPSNWAMPCFPVAGRGMGHYAVPPVGSGVWMEFEQGNPSDPIWSGCYYGHESELPPQALTGLPVAPNHVMRTTLGRRTLVLSDDPVTGITLKSATGASIVINDSGIEIDNGQGAKITLIGPTVTINQDALSVT</sequence>
<reference evidence="2 3" key="1">
    <citation type="submission" date="2017-06" db="EMBL/GenBank/DDBJ databases">
        <title>Streptomyces albireticuli Genome sequencing and assembly.</title>
        <authorList>
            <person name="Wang Y."/>
            <person name="Du B."/>
            <person name="Ding Y."/>
            <person name="Liu H."/>
            <person name="Hou Q."/>
            <person name="Liu K."/>
            <person name="Yao L."/>
            <person name="Wang C."/>
        </authorList>
    </citation>
    <scope>NUCLEOTIDE SEQUENCE [LARGE SCALE GENOMIC DNA]</scope>
    <source>
        <strain evidence="2 3">MDJK11</strain>
    </source>
</reference>
<dbReference type="OrthoDB" id="9762420at2"/>
<dbReference type="InterPro" id="IPR006531">
    <property type="entry name" value="Gp5/Vgr_OB"/>
</dbReference>
<evidence type="ECO:0000259" key="1">
    <source>
        <dbReference type="Pfam" id="PF04717"/>
    </source>
</evidence>
<dbReference type="AlphaFoldDB" id="A0A1Z2KVM2"/>
<dbReference type="EMBL" id="CP021744">
    <property type="protein sequence ID" value="ARZ66115.1"/>
    <property type="molecule type" value="Genomic_DNA"/>
</dbReference>
<name>A0A1Z2KVM2_9ACTN</name>
<protein>
    <submittedName>
        <fullName evidence="2">Baseplate assembly protein</fullName>
    </submittedName>
</protein>